<keyword evidence="2" id="KW-1185">Reference proteome</keyword>
<dbReference type="Proteomes" id="UP000717696">
    <property type="component" value="Unassembled WGS sequence"/>
</dbReference>
<protein>
    <submittedName>
        <fullName evidence="1">Uncharacterized protein</fullName>
    </submittedName>
</protein>
<dbReference type="AlphaFoldDB" id="A0A9P9DZG0"/>
<sequence length="143" mass="16258">MAESQAPADYNIGWQELSSENGQKYRVKASDYDIADKPVGSEDEPAASGPPFSGVKVNWEVGTEGVPSEDVQNRTGITWYKLEKNGFWAYHKYKLTITTKDTYNYIFFDQEPDHYKLDVWKISGTHSFEYDSKRPTITSITGV</sequence>
<dbReference type="OrthoDB" id="3200925at2759"/>
<evidence type="ECO:0000313" key="1">
    <source>
        <dbReference type="EMBL" id="KAH7127874.1"/>
    </source>
</evidence>
<proteinExistence type="predicted"/>
<organism evidence="1 2">
    <name type="scientific">Dactylonectria estremocensis</name>
    <dbReference type="NCBI Taxonomy" id="1079267"/>
    <lineage>
        <taxon>Eukaryota</taxon>
        <taxon>Fungi</taxon>
        <taxon>Dikarya</taxon>
        <taxon>Ascomycota</taxon>
        <taxon>Pezizomycotina</taxon>
        <taxon>Sordariomycetes</taxon>
        <taxon>Hypocreomycetidae</taxon>
        <taxon>Hypocreales</taxon>
        <taxon>Nectriaceae</taxon>
        <taxon>Dactylonectria</taxon>
    </lineage>
</organism>
<gene>
    <name evidence="1" type="ORF">B0J13DRAFT_564650</name>
</gene>
<reference evidence="1" key="1">
    <citation type="journal article" date="2021" name="Nat. Commun.">
        <title>Genetic determinants of endophytism in the Arabidopsis root mycobiome.</title>
        <authorList>
            <person name="Mesny F."/>
            <person name="Miyauchi S."/>
            <person name="Thiergart T."/>
            <person name="Pickel B."/>
            <person name="Atanasova L."/>
            <person name="Karlsson M."/>
            <person name="Huettel B."/>
            <person name="Barry K.W."/>
            <person name="Haridas S."/>
            <person name="Chen C."/>
            <person name="Bauer D."/>
            <person name="Andreopoulos W."/>
            <person name="Pangilinan J."/>
            <person name="LaButti K."/>
            <person name="Riley R."/>
            <person name="Lipzen A."/>
            <person name="Clum A."/>
            <person name="Drula E."/>
            <person name="Henrissat B."/>
            <person name="Kohler A."/>
            <person name="Grigoriev I.V."/>
            <person name="Martin F.M."/>
            <person name="Hacquard S."/>
        </authorList>
    </citation>
    <scope>NUCLEOTIDE SEQUENCE</scope>
    <source>
        <strain evidence="1">MPI-CAGE-AT-0021</strain>
    </source>
</reference>
<comment type="caution">
    <text evidence="1">The sequence shown here is derived from an EMBL/GenBank/DDBJ whole genome shotgun (WGS) entry which is preliminary data.</text>
</comment>
<accession>A0A9P9DZG0</accession>
<name>A0A9P9DZG0_9HYPO</name>
<dbReference type="EMBL" id="JAGMUU010000022">
    <property type="protein sequence ID" value="KAH7127874.1"/>
    <property type="molecule type" value="Genomic_DNA"/>
</dbReference>
<evidence type="ECO:0000313" key="2">
    <source>
        <dbReference type="Proteomes" id="UP000717696"/>
    </source>
</evidence>